<reference evidence="2" key="1">
    <citation type="journal article" date="2011" name="Plant Physiol.">
        <title>Comprehensive sequence analysis of 24,783 barley full-length cDNAs derived from 12 clone libraries.</title>
        <authorList>
            <person name="Matsumoto T."/>
            <person name="Tanaka T."/>
            <person name="Sakai H."/>
            <person name="Amano N."/>
            <person name="Kanamori H."/>
            <person name="Kurita K."/>
            <person name="Kikuta A."/>
            <person name="Kamiya K."/>
            <person name="Yamamoto M."/>
            <person name="Ikawa H."/>
            <person name="Fujii N."/>
            <person name="Hori K."/>
            <person name="Itoh T."/>
            <person name="Sato K."/>
        </authorList>
    </citation>
    <scope>NUCLEOTIDE SEQUENCE</scope>
    <source>
        <tissue evidence="2">Leaf</tissue>
    </source>
</reference>
<protein>
    <submittedName>
        <fullName evidence="2">Predicted protein</fullName>
    </submittedName>
</protein>
<proteinExistence type="evidence at transcript level"/>
<organism evidence="2">
    <name type="scientific">Hordeum vulgare subsp. vulgare</name>
    <name type="common">Domesticated barley</name>
    <dbReference type="NCBI Taxonomy" id="112509"/>
    <lineage>
        <taxon>Eukaryota</taxon>
        <taxon>Viridiplantae</taxon>
        <taxon>Streptophyta</taxon>
        <taxon>Embryophyta</taxon>
        <taxon>Tracheophyta</taxon>
        <taxon>Spermatophyta</taxon>
        <taxon>Magnoliopsida</taxon>
        <taxon>Liliopsida</taxon>
        <taxon>Poales</taxon>
        <taxon>Poaceae</taxon>
        <taxon>BOP clade</taxon>
        <taxon>Pooideae</taxon>
        <taxon>Triticodae</taxon>
        <taxon>Triticeae</taxon>
        <taxon>Hordeinae</taxon>
        <taxon>Hordeum</taxon>
    </lineage>
</organism>
<evidence type="ECO:0000313" key="2">
    <source>
        <dbReference type="EMBL" id="BAJ87522.1"/>
    </source>
</evidence>
<name>F2CXF1_HORVV</name>
<dbReference type="AlphaFoldDB" id="F2CXF1"/>
<feature type="transmembrane region" description="Helical" evidence="1">
    <location>
        <begin position="27"/>
        <end position="44"/>
    </location>
</feature>
<keyword evidence="1" id="KW-0812">Transmembrane</keyword>
<keyword evidence="1" id="KW-0472">Membrane</keyword>
<keyword evidence="1" id="KW-1133">Transmembrane helix</keyword>
<accession>F2CXF1</accession>
<sequence length="68" mass="7510">MSPNSDILPNTSITPTNHVGHLSLHPYPLDVVLLVVAACLLCWLRPTVVEADVSHHTQRYVLDTCFST</sequence>
<dbReference type="EMBL" id="AK356304">
    <property type="protein sequence ID" value="BAJ87522.1"/>
    <property type="molecule type" value="mRNA"/>
</dbReference>
<evidence type="ECO:0000256" key="1">
    <source>
        <dbReference type="SAM" id="Phobius"/>
    </source>
</evidence>